<feature type="domain" description="Lipid/polyisoprenoid-binding YceI-like" evidence="2">
    <location>
        <begin position="21"/>
        <end position="174"/>
    </location>
</feature>
<dbReference type="SUPFAM" id="SSF101874">
    <property type="entry name" value="YceI-like"/>
    <property type="match status" value="1"/>
</dbReference>
<accession>A0A315ZHE1</accession>
<dbReference type="InterPro" id="IPR007372">
    <property type="entry name" value="Lipid/polyisoprenoid-bd_YceI"/>
</dbReference>
<comment type="caution">
    <text evidence="3">The sequence shown here is derived from an EMBL/GenBank/DDBJ whole genome shotgun (WGS) entry which is preliminary data.</text>
</comment>
<dbReference type="RefSeq" id="WP_109616095.1">
    <property type="nucleotide sequence ID" value="NZ_QGDO01000001.1"/>
</dbReference>
<dbReference type="PANTHER" id="PTHR34406:SF1">
    <property type="entry name" value="PROTEIN YCEI"/>
    <property type="match status" value="1"/>
</dbReference>
<protein>
    <submittedName>
        <fullName evidence="3">Polyisoprenoid-binding protein YceI</fullName>
    </submittedName>
</protein>
<sequence length="178" mass="19737">MKLRSIISAFIILVSLQAVNAQNIDTGNSIVTFEVSNMAFKTVEGSFKGMKGAVKFDENNLSESSFQVCIDAATVNTENEDRDKHLKNEDFFEVETYPEICFTSTSIVKSTSGYTAKGMLKMHGVEKEVEIPFSVKDNTFEGTLVIDRYDYKVGGSGKFMVGREINLKIKSVVKSDSI</sequence>
<evidence type="ECO:0000313" key="3">
    <source>
        <dbReference type="EMBL" id="PWJ44613.1"/>
    </source>
</evidence>
<dbReference type="Pfam" id="PF04264">
    <property type="entry name" value="YceI"/>
    <property type="match status" value="1"/>
</dbReference>
<feature type="signal peptide" evidence="1">
    <location>
        <begin position="1"/>
        <end position="20"/>
    </location>
</feature>
<evidence type="ECO:0000256" key="1">
    <source>
        <dbReference type="SAM" id="SignalP"/>
    </source>
</evidence>
<dbReference type="AlphaFoldDB" id="A0A315ZHE1"/>
<dbReference type="OrthoDB" id="9811006at2"/>
<gene>
    <name evidence="3" type="ORF">BC781_101984</name>
</gene>
<dbReference type="Proteomes" id="UP000245535">
    <property type="component" value="Unassembled WGS sequence"/>
</dbReference>
<dbReference type="SMART" id="SM00867">
    <property type="entry name" value="YceI"/>
    <property type="match status" value="1"/>
</dbReference>
<keyword evidence="1" id="KW-0732">Signal</keyword>
<feature type="chain" id="PRO_5016377490" evidence="1">
    <location>
        <begin position="21"/>
        <end position="178"/>
    </location>
</feature>
<dbReference type="Gene3D" id="2.40.128.110">
    <property type="entry name" value="Lipid/polyisoprenoid-binding, YceI-like"/>
    <property type="match status" value="1"/>
</dbReference>
<dbReference type="EMBL" id="QGDO01000001">
    <property type="protein sequence ID" value="PWJ44613.1"/>
    <property type="molecule type" value="Genomic_DNA"/>
</dbReference>
<organism evidence="3 4">
    <name type="scientific">Sediminitomix flava</name>
    <dbReference type="NCBI Taxonomy" id="379075"/>
    <lineage>
        <taxon>Bacteria</taxon>
        <taxon>Pseudomonadati</taxon>
        <taxon>Bacteroidota</taxon>
        <taxon>Cytophagia</taxon>
        <taxon>Cytophagales</taxon>
        <taxon>Flammeovirgaceae</taxon>
        <taxon>Sediminitomix</taxon>
    </lineage>
</organism>
<name>A0A315ZHE1_SEDFL</name>
<evidence type="ECO:0000259" key="2">
    <source>
        <dbReference type="SMART" id="SM00867"/>
    </source>
</evidence>
<dbReference type="InterPro" id="IPR036761">
    <property type="entry name" value="TTHA0802/YceI-like_sf"/>
</dbReference>
<evidence type="ECO:0000313" key="4">
    <source>
        <dbReference type="Proteomes" id="UP000245535"/>
    </source>
</evidence>
<dbReference type="PANTHER" id="PTHR34406">
    <property type="entry name" value="PROTEIN YCEI"/>
    <property type="match status" value="1"/>
</dbReference>
<reference evidence="3 4" key="1">
    <citation type="submission" date="2018-03" db="EMBL/GenBank/DDBJ databases">
        <title>Genomic Encyclopedia of Archaeal and Bacterial Type Strains, Phase II (KMG-II): from individual species to whole genera.</title>
        <authorList>
            <person name="Goeker M."/>
        </authorList>
    </citation>
    <scope>NUCLEOTIDE SEQUENCE [LARGE SCALE GENOMIC DNA]</scope>
    <source>
        <strain evidence="3 4">DSM 28229</strain>
    </source>
</reference>
<proteinExistence type="predicted"/>
<keyword evidence="4" id="KW-1185">Reference proteome</keyword>